<dbReference type="Pfam" id="PF00990">
    <property type="entry name" value="GGDEF"/>
    <property type="match status" value="1"/>
</dbReference>
<dbReference type="PANTHER" id="PTHR45138:SF9">
    <property type="entry name" value="DIGUANYLATE CYCLASE DGCM-RELATED"/>
    <property type="match status" value="1"/>
</dbReference>
<keyword evidence="5 6" id="KW-0472">Membrane</keyword>
<name>A0A6L5YI74_9FIRM</name>
<dbReference type="RefSeq" id="WP_154496115.1">
    <property type="nucleotide sequence ID" value="NZ_VUMU01000006.1"/>
</dbReference>
<proteinExistence type="predicted"/>
<feature type="transmembrane region" description="Helical" evidence="6">
    <location>
        <begin position="67"/>
        <end position="92"/>
    </location>
</feature>
<gene>
    <name evidence="8" type="ORF">FYJ59_07050</name>
</gene>
<evidence type="ECO:0000313" key="9">
    <source>
        <dbReference type="Proteomes" id="UP000476055"/>
    </source>
</evidence>
<feature type="transmembrane region" description="Helical" evidence="6">
    <location>
        <begin position="40"/>
        <end position="61"/>
    </location>
</feature>
<dbReference type="InterPro" id="IPR033479">
    <property type="entry name" value="dCache_1"/>
</dbReference>
<comment type="subcellular location">
    <subcellularLocation>
        <location evidence="1">Cell membrane</location>
        <topology evidence="1">Multi-pass membrane protein</topology>
    </subcellularLocation>
</comment>
<dbReference type="Proteomes" id="UP000476055">
    <property type="component" value="Unassembled WGS sequence"/>
</dbReference>
<evidence type="ECO:0000256" key="3">
    <source>
        <dbReference type="ARBA" id="ARBA00022692"/>
    </source>
</evidence>
<dbReference type="InterPro" id="IPR043128">
    <property type="entry name" value="Rev_trsase/Diguanyl_cyclase"/>
</dbReference>
<dbReference type="GO" id="GO:0052621">
    <property type="term" value="F:diguanylate cyclase activity"/>
    <property type="evidence" value="ECO:0007669"/>
    <property type="project" value="TreeGrafter"/>
</dbReference>
<protein>
    <submittedName>
        <fullName evidence="8">GGDEF domain-containing protein</fullName>
    </submittedName>
</protein>
<dbReference type="PROSITE" id="PS50887">
    <property type="entry name" value="GGDEF"/>
    <property type="match status" value="1"/>
</dbReference>
<feature type="transmembrane region" description="Helical" evidence="6">
    <location>
        <begin position="243"/>
        <end position="264"/>
    </location>
</feature>
<dbReference type="GO" id="GO:0005886">
    <property type="term" value="C:plasma membrane"/>
    <property type="evidence" value="ECO:0007669"/>
    <property type="project" value="UniProtKB-SubCell"/>
</dbReference>
<dbReference type="CDD" id="cd01949">
    <property type="entry name" value="GGDEF"/>
    <property type="match status" value="1"/>
</dbReference>
<evidence type="ECO:0000256" key="2">
    <source>
        <dbReference type="ARBA" id="ARBA00022475"/>
    </source>
</evidence>
<dbReference type="InterPro" id="IPR000160">
    <property type="entry name" value="GGDEF_dom"/>
</dbReference>
<dbReference type="EMBL" id="VUMU01000006">
    <property type="protein sequence ID" value="MST58001.1"/>
    <property type="molecule type" value="Genomic_DNA"/>
</dbReference>
<comment type="caution">
    <text evidence="8">The sequence shown here is derived from an EMBL/GenBank/DDBJ whole genome shotgun (WGS) entry which is preliminary data.</text>
</comment>
<dbReference type="PANTHER" id="PTHR45138">
    <property type="entry name" value="REGULATORY COMPONENTS OF SENSORY TRANSDUCTION SYSTEM"/>
    <property type="match status" value="1"/>
</dbReference>
<keyword evidence="2" id="KW-1003">Cell membrane</keyword>
<evidence type="ECO:0000313" key="8">
    <source>
        <dbReference type="EMBL" id="MST58001.1"/>
    </source>
</evidence>
<dbReference type="SMART" id="SM00267">
    <property type="entry name" value="GGDEF"/>
    <property type="match status" value="1"/>
</dbReference>
<dbReference type="InterPro" id="IPR029787">
    <property type="entry name" value="Nucleotide_cyclase"/>
</dbReference>
<dbReference type="InterPro" id="IPR050469">
    <property type="entry name" value="Diguanylate_Cyclase"/>
</dbReference>
<evidence type="ECO:0000256" key="6">
    <source>
        <dbReference type="SAM" id="Phobius"/>
    </source>
</evidence>
<keyword evidence="4 6" id="KW-1133">Transmembrane helix</keyword>
<evidence type="ECO:0000259" key="7">
    <source>
        <dbReference type="PROSITE" id="PS50887"/>
    </source>
</evidence>
<dbReference type="AlphaFoldDB" id="A0A6L5YI74"/>
<feature type="transmembrane region" description="Helical" evidence="6">
    <location>
        <begin position="179"/>
        <end position="198"/>
    </location>
</feature>
<keyword evidence="9" id="KW-1185">Reference proteome</keyword>
<evidence type="ECO:0000256" key="4">
    <source>
        <dbReference type="ARBA" id="ARBA00022989"/>
    </source>
</evidence>
<reference evidence="8 9" key="1">
    <citation type="submission" date="2019-08" db="EMBL/GenBank/DDBJ databases">
        <title>In-depth cultivation of the pig gut microbiome towards novel bacterial diversity and tailored functional studies.</title>
        <authorList>
            <person name="Wylensek D."/>
            <person name="Hitch T.C.A."/>
            <person name="Clavel T."/>
        </authorList>
    </citation>
    <scope>NUCLEOTIDE SEQUENCE [LARGE SCALE GENOMIC DNA]</scope>
    <source>
        <strain evidence="8 9">WCA3-601-WT-6H</strain>
    </source>
</reference>
<feature type="domain" description="GGDEF" evidence="7">
    <location>
        <begin position="581"/>
        <end position="713"/>
    </location>
</feature>
<sequence length="713" mass="81729">MNITSLEIAQATMDMFFCLFCLIMFVSIKANNPKQKSMRMFVRLFLIATVLFFGETLAYIFRGNLGPFNILVTRIANLMVFAMNIAMANTYVRYVSSVFVEKGAEVSGNSVKIANIFSCINIFIVVVNLFYPWMYYFDEANYYHRNNFWYVYTLISLVVIFIGAGMAIKYRKYLEKRSFISMMLFSFIPIIATVVQSFIYGFSITNLGLGIGSFVMFAAYMYDWSHNVDEHMNMINDSRFDTVIMFIIMLLSMSISIMACVNVIEQVTKENSEIHSRTIAQMVSAKIENEFIKPITVSQMISSDIDIRTYIEGKTREEAESVKDDITNRLVSIGNEFDYKMVFAVSDKTRAYYTYNGISRYLDVENDSHDIWYKDYLDSGKRYTVNVDTDEDNNGSLSVFINYGIIDTNGDILGACGVGVDMNDLVDMLARFEEEYNIKVYLVNHDGLIQVDTDVSSIETGYLDNSYFGNISDDDFYYQLSENGCYMTKYLEGFDWYIVIRDNNPVKLDVNKIILPIVLIFIASVLIMATSFVIISMREKKAKDAYNRRYEASIKDELTGLYNRRGFEVDCEIIKKNNNLIEYVLIMMDLNGLKAANDNIGHEAGDELIIGASKCMDNAFSGLGRTYRVGGDEFVALLRGTREEAQDAVKTFDYLTENFQGNLISELSVSKGVVVCSEHIELNFEEIKAMADKLMYADKDEYYRRTGKDRRRV</sequence>
<organism evidence="8 9">
    <name type="scientific">Waltera intestinalis</name>
    <dbReference type="NCBI Taxonomy" id="2606635"/>
    <lineage>
        <taxon>Bacteria</taxon>
        <taxon>Bacillati</taxon>
        <taxon>Bacillota</taxon>
        <taxon>Clostridia</taxon>
        <taxon>Lachnospirales</taxon>
        <taxon>Lachnospiraceae</taxon>
        <taxon>Waltera</taxon>
    </lineage>
</organism>
<dbReference type="NCBIfam" id="TIGR00254">
    <property type="entry name" value="GGDEF"/>
    <property type="match status" value="1"/>
</dbReference>
<evidence type="ECO:0000256" key="1">
    <source>
        <dbReference type="ARBA" id="ARBA00004651"/>
    </source>
</evidence>
<dbReference type="Gene3D" id="3.30.70.270">
    <property type="match status" value="1"/>
</dbReference>
<feature type="transmembrane region" description="Helical" evidence="6">
    <location>
        <begin position="513"/>
        <end position="535"/>
    </location>
</feature>
<evidence type="ECO:0000256" key="5">
    <source>
        <dbReference type="ARBA" id="ARBA00023136"/>
    </source>
</evidence>
<feature type="transmembrane region" description="Helical" evidence="6">
    <location>
        <begin position="148"/>
        <end position="167"/>
    </location>
</feature>
<feature type="transmembrane region" description="Helical" evidence="6">
    <location>
        <begin position="204"/>
        <end position="222"/>
    </location>
</feature>
<dbReference type="SUPFAM" id="SSF55073">
    <property type="entry name" value="Nucleotide cyclase"/>
    <property type="match status" value="1"/>
</dbReference>
<dbReference type="Pfam" id="PF02743">
    <property type="entry name" value="dCache_1"/>
    <property type="match status" value="1"/>
</dbReference>
<accession>A0A6L5YI74</accession>
<keyword evidence="3 6" id="KW-0812">Transmembrane</keyword>
<feature type="transmembrane region" description="Helical" evidence="6">
    <location>
        <begin position="113"/>
        <end position="136"/>
    </location>
</feature>
<feature type="transmembrane region" description="Helical" evidence="6">
    <location>
        <begin position="6"/>
        <end position="28"/>
    </location>
</feature>